<evidence type="ECO:0000313" key="10">
    <source>
        <dbReference type="Proteomes" id="UP000002640"/>
    </source>
</evidence>
<dbReference type="GO" id="GO:0016787">
    <property type="term" value="F:hydrolase activity"/>
    <property type="evidence" value="ECO:0007669"/>
    <property type="project" value="UniProtKB-KW"/>
</dbReference>
<dbReference type="GeneID" id="20654781"/>
<feature type="region of interest" description="Disordered" evidence="7">
    <location>
        <begin position="109"/>
        <end position="131"/>
    </location>
</feature>
<dbReference type="KEGG" id="psoj:PHYSODRAFT_476699"/>
<dbReference type="Proteomes" id="UP000002640">
    <property type="component" value="Unassembled WGS sequence"/>
</dbReference>
<feature type="domain" description="Reverse transcriptase RNase H-like" evidence="8">
    <location>
        <begin position="22"/>
        <end position="71"/>
    </location>
</feature>
<reference evidence="9 10" key="1">
    <citation type="journal article" date="2006" name="Science">
        <title>Phytophthora genome sequences uncover evolutionary origins and mechanisms of pathogenesis.</title>
        <authorList>
            <person name="Tyler B.M."/>
            <person name="Tripathy S."/>
            <person name="Zhang X."/>
            <person name="Dehal P."/>
            <person name="Jiang R.H."/>
            <person name="Aerts A."/>
            <person name="Arredondo F.D."/>
            <person name="Baxter L."/>
            <person name="Bensasson D."/>
            <person name="Beynon J.L."/>
            <person name="Chapman J."/>
            <person name="Damasceno C.M."/>
            <person name="Dorrance A.E."/>
            <person name="Dou D."/>
            <person name="Dickerman A.W."/>
            <person name="Dubchak I.L."/>
            <person name="Garbelotto M."/>
            <person name="Gijzen M."/>
            <person name="Gordon S.G."/>
            <person name="Govers F."/>
            <person name="Grunwald N.J."/>
            <person name="Huang W."/>
            <person name="Ivors K.L."/>
            <person name="Jones R.W."/>
            <person name="Kamoun S."/>
            <person name="Krampis K."/>
            <person name="Lamour K.H."/>
            <person name="Lee M.K."/>
            <person name="McDonald W.H."/>
            <person name="Medina M."/>
            <person name="Meijer H.J."/>
            <person name="Nordberg E.K."/>
            <person name="Maclean D.J."/>
            <person name="Ospina-Giraldo M.D."/>
            <person name="Morris P.F."/>
            <person name="Phuntumart V."/>
            <person name="Putnam N.H."/>
            <person name="Rash S."/>
            <person name="Rose J.K."/>
            <person name="Sakihama Y."/>
            <person name="Salamov A.A."/>
            <person name="Savidor A."/>
            <person name="Scheuring C.F."/>
            <person name="Smith B.M."/>
            <person name="Sobral B.W."/>
            <person name="Terry A."/>
            <person name="Torto-Alalibo T.A."/>
            <person name="Win J."/>
            <person name="Xu Z."/>
            <person name="Zhang H."/>
            <person name="Grigoriev I.V."/>
            <person name="Rokhsar D.S."/>
            <person name="Boore J.L."/>
        </authorList>
    </citation>
    <scope>NUCLEOTIDE SEQUENCE [LARGE SCALE GENOMIC DNA]</scope>
    <source>
        <strain evidence="9 10">P6497</strain>
    </source>
</reference>
<sequence>MLRTKTGPCWSCKWRGKSKEVGEQSHRLLTYLSGTFTDTRANWSVIEKEAFPIATACKKLSYLLMQPRHLRLRKMRPRNLRPEDPPSGRVAMMDLTVQTAPPTQATIYRKHHQHEPHDGHGREPLSAGFGTTAIPHITLG</sequence>
<dbReference type="AlphaFoldDB" id="G4YHH5"/>
<dbReference type="RefSeq" id="XP_009516038.1">
    <property type="nucleotide sequence ID" value="XM_009517743.1"/>
</dbReference>
<keyword evidence="3" id="KW-0540">Nuclease</keyword>
<keyword evidence="4" id="KW-0255">Endonuclease</keyword>
<dbReference type="GO" id="GO:0004519">
    <property type="term" value="F:endonuclease activity"/>
    <property type="evidence" value="ECO:0007669"/>
    <property type="project" value="UniProtKB-KW"/>
</dbReference>
<evidence type="ECO:0000259" key="8">
    <source>
        <dbReference type="Pfam" id="PF17917"/>
    </source>
</evidence>
<accession>G4YHH5</accession>
<evidence type="ECO:0000313" key="9">
    <source>
        <dbReference type="EMBL" id="EGZ28763.1"/>
    </source>
</evidence>
<evidence type="ECO:0000256" key="6">
    <source>
        <dbReference type="ARBA" id="ARBA00022918"/>
    </source>
</evidence>
<keyword evidence="1" id="KW-0808">Transferase</keyword>
<keyword evidence="10" id="KW-1185">Reference proteome</keyword>
<evidence type="ECO:0000256" key="1">
    <source>
        <dbReference type="ARBA" id="ARBA00022679"/>
    </source>
</evidence>
<name>G4YHH5_PHYSP</name>
<gene>
    <name evidence="9" type="ORF">PHYSODRAFT_476699</name>
</gene>
<evidence type="ECO:0000256" key="2">
    <source>
        <dbReference type="ARBA" id="ARBA00022695"/>
    </source>
</evidence>
<evidence type="ECO:0000256" key="4">
    <source>
        <dbReference type="ARBA" id="ARBA00022759"/>
    </source>
</evidence>
<keyword evidence="6" id="KW-0695">RNA-directed DNA polymerase</keyword>
<dbReference type="GO" id="GO:0003964">
    <property type="term" value="F:RNA-directed DNA polymerase activity"/>
    <property type="evidence" value="ECO:0007669"/>
    <property type="project" value="UniProtKB-KW"/>
</dbReference>
<keyword evidence="5" id="KW-0378">Hydrolase</keyword>
<evidence type="ECO:0000256" key="5">
    <source>
        <dbReference type="ARBA" id="ARBA00022801"/>
    </source>
</evidence>
<organism evidence="9 10">
    <name type="scientific">Phytophthora sojae (strain P6497)</name>
    <name type="common">Soybean stem and root rot agent</name>
    <name type="synonym">Phytophthora megasperma f. sp. glycines</name>
    <dbReference type="NCBI Taxonomy" id="1094619"/>
    <lineage>
        <taxon>Eukaryota</taxon>
        <taxon>Sar</taxon>
        <taxon>Stramenopiles</taxon>
        <taxon>Oomycota</taxon>
        <taxon>Peronosporomycetes</taxon>
        <taxon>Peronosporales</taxon>
        <taxon>Peronosporaceae</taxon>
        <taxon>Phytophthora</taxon>
    </lineage>
</organism>
<proteinExistence type="predicted"/>
<dbReference type="Pfam" id="PF17917">
    <property type="entry name" value="RT_RNaseH"/>
    <property type="match status" value="1"/>
</dbReference>
<evidence type="ECO:0000256" key="3">
    <source>
        <dbReference type="ARBA" id="ARBA00022722"/>
    </source>
</evidence>
<protein>
    <recommendedName>
        <fullName evidence="8">Reverse transcriptase RNase H-like domain-containing protein</fullName>
    </recommendedName>
</protein>
<dbReference type="EMBL" id="JH159151">
    <property type="protein sequence ID" value="EGZ28763.1"/>
    <property type="molecule type" value="Genomic_DNA"/>
</dbReference>
<keyword evidence="2" id="KW-0548">Nucleotidyltransferase</keyword>
<dbReference type="InParanoid" id="G4YHH5"/>
<evidence type="ECO:0000256" key="7">
    <source>
        <dbReference type="SAM" id="MobiDB-lite"/>
    </source>
</evidence>
<dbReference type="InterPro" id="IPR041373">
    <property type="entry name" value="RT_RNaseH"/>
</dbReference>